<dbReference type="PhylomeDB" id="A8ABS4"/>
<keyword evidence="3" id="KW-1185">Reference proteome</keyword>
<sequence length="345" mass="38381">MERAIYVGDVFLLHKTPPGHPESPERVKAILDLMKRTKLPNYVEVRSPVPIDERELELVHDRDYVEYVKRVIEAGGGYLDPDTYASPTSWEPALYAAGTVAYAAQRAVEGDHWLAFAAVRPPGHHARRSEGRGFCIFNNVALAAEVLRRRGMRVAVVDIDVHWGDGTAYIFYNTDEVLYVSTHQDPRTLYPFEGFPSQKGSGKGEGYTVNVPLPPGTGDKGFLYALHEVVLPVLEAYLPQALLVSAGWDTHWLDPLASLEVTVDGHWEAVSSLASFAESLGIPIVIALEGGYVNWVVARSTLNSLGAAKEKFFGDEERVVDSVPEEEVEFYVEEAKRELRGYWPL</sequence>
<feature type="domain" description="Histone deacetylase" evidence="1">
    <location>
        <begin position="20"/>
        <end position="304"/>
    </location>
</feature>
<organism evidence="2 3">
    <name type="scientific">Ignicoccus hospitalis (strain KIN4/I / DSM 18386 / JCM 14125)</name>
    <dbReference type="NCBI Taxonomy" id="453591"/>
    <lineage>
        <taxon>Archaea</taxon>
        <taxon>Thermoproteota</taxon>
        <taxon>Thermoprotei</taxon>
        <taxon>Desulfurococcales</taxon>
        <taxon>Desulfurococcaceae</taxon>
        <taxon>Ignicoccus</taxon>
    </lineage>
</organism>
<reference evidence="2 3" key="1">
    <citation type="journal article" date="2008" name="Genome Biol.">
        <title>A genomic analysis of the archaeal system Ignicoccus hospitalis-Nanoarchaeum equitans.</title>
        <authorList>
            <person name="Podar M."/>
            <person name="Anderson I."/>
            <person name="Makarova K.S."/>
            <person name="Elkins J.G."/>
            <person name="Ivanova N."/>
            <person name="Wall M.A."/>
            <person name="Lykidis A."/>
            <person name="Mavromatis K."/>
            <person name="Sun H."/>
            <person name="Hudson M.E."/>
            <person name="Chen W."/>
            <person name="Deciu C."/>
            <person name="Hutchison D."/>
            <person name="Eads J.R."/>
            <person name="Anderson A."/>
            <person name="Fernandes F."/>
            <person name="Szeto E."/>
            <person name="Lapidus A."/>
            <person name="Kyrpides N.C."/>
            <person name="Saier M.H.Jr."/>
            <person name="Richardson P.M."/>
            <person name="Rachel R."/>
            <person name="Huber H."/>
            <person name="Eisen J.A."/>
            <person name="Koonin E.V."/>
            <person name="Keller M."/>
            <person name="Stetter K.O."/>
        </authorList>
    </citation>
    <scope>NUCLEOTIDE SEQUENCE [LARGE SCALE GENOMIC DNA]</scope>
    <source>
        <strain evidence="3">KIN4/I / DSM 18386 / JCM 14125</strain>
    </source>
</reference>
<dbReference type="Proteomes" id="UP000000262">
    <property type="component" value="Chromosome"/>
</dbReference>
<dbReference type="STRING" id="453591.Igni_1200"/>
<dbReference type="InterPro" id="IPR023801">
    <property type="entry name" value="His_deacetylse_dom"/>
</dbReference>
<dbReference type="PRINTS" id="PR01270">
    <property type="entry name" value="HDASUPER"/>
</dbReference>
<dbReference type="PANTHER" id="PTHR10625:SF10">
    <property type="entry name" value="HISTONE DEACETYLASE HDAC1"/>
    <property type="match status" value="1"/>
</dbReference>
<dbReference type="InterPro" id="IPR037138">
    <property type="entry name" value="His_deacetylse_dom_sf"/>
</dbReference>
<evidence type="ECO:0000313" key="2">
    <source>
        <dbReference type="EMBL" id="ABU82376.1"/>
    </source>
</evidence>
<dbReference type="Gene3D" id="3.40.800.20">
    <property type="entry name" value="Histone deacetylase domain"/>
    <property type="match status" value="1"/>
</dbReference>
<dbReference type="InterPro" id="IPR023696">
    <property type="entry name" value="Ureohydrolase_dom_sf"/>
</dbReference>
<evidence type="ECO:0000259" key="1">
    <source>
        <dbReference type="Pfam" id="PF00850"/>
    </source>
</evidence>
<gene>
    <name evidence="2" type="ordered locus">Igni_1200</name>
</gene>
<proteinExistence type="predicted"/>
<dbReference type="GeneID" id="5563130"/>
<dbReference type="CDD" id="cd10001">
    <property type="entry name" value="HDAC_classII_APAH"/>
    <property type="match status" value="1"/>
</dbReference>
<dbReference type="HOGENOM" id="CLU_007727_8_2_2"/>
<dbReference type="OrthoDB" id="147549at2157"/>
<protein>
    <submittedName>
        <fullName evidence="2">Histone deacetylase superfamily</fullName>
    </submittedName>
</protein>
<dbReference type="Pfam" id="PF00850">
    <property type="entry name" value="Hist_deacetyl"/>
    <property type="match status" value="1"/>
</dbReference>
<dbReference type="eggNOG" id="arCOG00324">
    <property type="taxonomic scope" value="Archaea"/>
</dbReference>
<dbReference type="EMBL" id="CP000816">
    <property type="protein sequence ID" value="ABU82376.1"/>
    <property type="molecule type" value="Genomic_DNA"/>
</dbReference>
<dbReference type="GO" id="GO:0004407">
    <property type="term" value="F:histone deacetylase activity"/>
    <property type="evidence" value="ECO:0007669"/>
    <property type="project" value="TreeGrafter"/>
</dbReference>
<name>A8ABS4_IGNH4</name>
<evidence type="ECO:0000313" key="3">
    <source>
        <dbReference type="Proteomes" id="UP000000262"/>
    </source>
</evidence>
<accession>A8ABS4</accession>
<dbReference type="SUPFAM" id="SSF52768">
    <property type="entry name" value="Arginase/deacetylase"/>
    <property type="match status" value="1"/>
</dbReference>
<dbReference type="AlphaFoldDB" id="A8ABS4"/>
<dbReference type="PANTHER" id="PTHR10625">
    <property type="entry name" value="HISTONE DEACETYLASE HDAC1-RELATED"/>
    <property type="match status" value="1"/>
</dbReference>
<dbReference type="GO" id="GO:0040029">
    <property type="term" value="P:epigenetic regulation of gene expression"/>
    <property type="evidence" value="ECO:0007669"/>
    <property type="project" value="TreeGrafter"/>
</dbReference>
<dbReference type="InterPro" id="IPR000286">
    <property type="entry name" value="HDACs"/>
</dbReference>
<dbReference type="RefSeq" id="WP_012123340.1">
    <property type="nucleotide sequence ID" value="NC_009776.1"/>
</dbReference>
<dbReference type="KEGG" id="iho:Igni_1200"/>